<dbReference type="EMBL" id="CP144690">
    <property type="protein sequence ID" value="WVY91314.1"/>
    <property type="molecule type" value="Genomic_DNA"/>
</dbReference>
<name>A0AAQ3MHG6_VIGMU</name>
<evidence type="ECO:0000256" key="2">
    <source>
        <dbReference type="SAM" id="SignalP"/>
    </source>
</evidence>
<sequence length="135" mass="14474">MGSNQVFLLLFLFFLFQVQSISKTPGRIEHERCLSPTAKRVVRGVLRMSNVERIVGIDEFFVVIFTVVAVVVAVSGRGGRMEDVGLVVVVVRVVVAVTDVYGMVAVAVHGHGCCLCVLQTTTAISNAHCVGNAKG</sequence>
<organism evidence="3 4">
    <name type="scientific">Vigna mungo</name>
    <name type="common">Black gram</name>
    <name type="synonym">Phaseolus mungo</name>
    <dbReference type="NCBI Taxonomy" id="3915"/>
    <lineage>
        <taxon>Eukaryota</taxon>
        <taxon>Viridiplantae</taxon>
        <taxon>Streptophyta</taxon>
        <taxon>Embryophyta</taxon>
        <taxon>Tracheophyta</taxon>
        <taxon>Spermatophyta</taxon>
        <taxon>Magnoliopsida</taxon>
        <taxon>eudicotyledons</taxon>
        <taxon>Gunneridae</taxon>
        <taxon>Pentapetalae</taxon>
        <taxon>rosids</taxon>
        <taxon>fabids</taxon>
        <taxon>Fabales</taxon>
        <taxon>Fabaceae</taxon>
        <taxon>Papilionoideae</taxon>
        <taxon>50 kb inversion clade</taxon>
        <taxon>NPAAA clade</taxon>
        <taxon>indigoferoid/millettioid clade</taxon>
        <taxon>Phaseoleae</taxon>
        <taxon>Vigna</taxon>
    </lineage>
</organism>
<protein>
    <recommendedName>
        <fullName evidence="5">Secreted protein</fullName>
    </recommendedName>
</protein>
<feature type="chain" id="PRO_5043000351" description="Secreted protein" evidence="2">
    <location>
        <begin position="21"/>
        <end position="135"/>
    </location>
</feature>
<dbReference type="AlphaFoldDB" id="A0AAQ3MHG6"/>
<proteinExistence type="predicted"/>
<evidence type="ECO:0000313" key="4">
    <source>
        <dbReference type="Proteomes" id="UP001374535"/>
    </source>
</evidence>
<dbReference type="Proteomes" id="UP001374535">
    <property type="component" value="Chromosome 11"/>
</dbReference>
<feature type="signal peptide" evidence="2">
    <location>
        <begin position="1"/>
        <end position="20"/>
    </location>
</feature>
<evidence type="ECO:0000313" key="3">
    <source>
        <dbReference type="EMBL" id="WVY91314.1"/>
    </source>
</evidence>
<evidence type="ECO:0000256" key="1">
    <source>
        <dbReference type="SAM" id="Phobius"/>
    </source>
</evidence>
<feature type="transmembrane region" description="Helical" evidence="1">
    <location>
        <begin position="54"/>
        <end position="74"/>
    </location>
</feature>
<keyword evidence="4" id="KW-1185">Reference proteome</keyword>
<feature type="transmembrane region" description="Helical" evidence="1">
    <location>
        <begin position="86"/>
        <end position="108"/>
    </location>
</feature>
<reference evidence="3 4" key="1">
    <citation type="journal article" date="2023" name="Life. Sci Alliance">
        <title>Evolutionary insights into 3D genome organization and epigenetic landscape of Vigna mungo.</title>
        <authorList>
            <person name="Junaid A."/>
            <person name="Singh B."/>
            <person name="Bhatia S."/>
        </authorList>
    </citation>
    <scope>NUCLEOTIDE SEQUENCE [LARGE SCALE GENOMIC DNA]</scope>
    <source>
        <strain evidence="3">Urdbean</strain>
    </source>
</reference>
<keyword evidence="2" id="KW-0732">Signal</keyword>
<gene>
    <name evidence="3" type="ORF">V8G54_036828</name>
</gene>
<keyword evidence="1" id="KW-0812">Transmembrane</keyword>
<evidence type="ECO:0008006" key="5">
    <source>
        <dbReference type="Google" id="ProtNLM"/>
    </source>
</evidence>
<keyword evidence="1" id="KW-0472">Membrane</keyword>
<accession>A0AAQ3MHG6</accession>
<keyword evidence="1" id="KW-1133">Transmembrane helix</keyword>